<dbReference type="GO" id="GO:0003677">
    <property type="term" value="F:DNA binding"/>
    <property type="evidence" value="ECO:0007669"/>
    <property type="project" value="UniProtKB-KW"/>
</dbReference>
<proteinExistence type="inferred from homology"/>
<evidence type="ECO:0000313" key="9">
    <source>
        <dbReference type="Proteomes" id="UP001275084"/>
    </source>
</evidence>
<comment type="subcellular location">
    <subcellularLocation>
        <location evidence="1">Nucleus</location>
    </subcellularLocation>
</comment>
<comment type="caution">
    <text evidence="8">The sequence shown here is derived from an EMBL/GenBank/DDBJ whole genome shotgun (WGS) entry which is preliminary data.</text>
</comment>
<evidence type="ECO:0000256" key="3">
    <source>
        <dbReference type="ARBA" id="ARBA00022763"/>
    </source>
</evidence>
<evidence type="ECO:0000256" key="7">
    <source>
        <dbReference type="SAM" id="MobiDB-lite"/>
    </source>
</evidence>
<sequence length="160" mass="17404">MPPKQAKAANRGRGAANKSAASRTSQNRTSSGSSRPAATGKNGRQAREGGIVEIASDSGEGDDVEEEEEEEVLQTDDDDEEAEESDEEPPKTIPSELLKALLHEFFEDEGTRITRDANQAVAKYMDVFVREAIARSAVERGGFLEVEDLEKISPQLLLDL</sequence>
<accession>A0AAJ0H8D2</accession>
<dbReference type="Pfam" id="PF09415">
    <property type="entry name" value="CENP-X"/>
    <property type="match status" value="1"/>
</dbReference>
<feature type="compositionally biased region" description="Low complexity" evidence="7">
    <location>
        <begin position="1"/>
        <end position="22"/>
    </location>
</feature>
<reference evidence="8" key="1">
    <citation type="journal article" date="2023" name="Mol. Phylogenet. Evol.">
        <title>Genome-scale phylogeny and comparative genomics of the fungal order Sordariales.</title>
        <authorList>
            <person name="Hensen N."/>
            <person name="Bonometti L."/>
            <person name="Westerberg I."/>
            <person name="Brannstrom I.O."/>
            <person name="Guillou S."/>
            <person name="Cros-Aarteil S."/>
            <person name="Calhoun S."/>
            <person name="Haridas S."/>
            <person name="Kuo A."/>
            <person name="Mondo S."/>
            <person name="Pangilinan J."/>
            <person name="Riley R."/>
            <person name="LaButti K."/>
            <person name="Andreopoulos B."/>
            <person name="Lipzen A."/>
            <person name="Chen C."/>
            <person name="Yan M."/>
            <person name="Daum C."/>
            <person name="Ng V."/>
            <person name="Clum A."/>
            <person name="Steindorff A."/>
            <person name="Ohm R.A."/>
            <person name="Martin F."/>
            <person name="Silar P."/>
            <person name="Natvig D.O."/>
            <person name="Lalanne C."/>
            <person name="Gautier V."/>
            <person name="Ament-Velasquez S.L."/>
            <person name="Kruys A."/>
            <person name="Hutchinson M.I."/>
            <person name="Powell A.J."/>
            <person name="Barry K."/>
            <person name="Miller A.N."/>
            <person name="Grigoriev I.V."/>
            <person name="Debuchy R."/>
            <person name="Gladieux P."/>
            <person name="Hiltunen Thoren M."/>
            <person name="Johannesson H."/>
        </authorList>
    </citation>
    <scope>NUCLEOTIDE SEQUENCE</scope>
    <source>
        <strain evidence="8">CBS 955.72</strain>
    </source>
</reference>
<protein>
    <submittedName>
        <fullName evidence="8">CENP-S associating centromere protein X-domain-containing protein</fullName>
    </submittedName>
</protein>
<dbReference type="GO" id="GO:0031297">
    <property type="term" value="P:replication fork processing"/>
    <property type="evidence" value="ECO:0007669"/>
    <property type="project" value="TreeGrafter"/>
</dbReference>
<evidence type="ECO:0000256" key="1">
    <source>
        <dbReference type="ARBA" id="ARBA00004123"/>
    </source>
</evidence>
<dbReference type="GO" id="GO:0006281">
    <property type="term" value="P:DNA repair"/>
    <property type="evidence" value="ECO:0007669"/>
    <property type="project" value="UniProtKB-KW"/>
</dbReference>
<feature type="compositionally biased region" description="Acidic residues" evidence="7">
    <location>
        <begin position="59"/>
        <end position="87"/>
    </location>
</feature>
<dbReference type="Gene3D" id="1.10.20.10">
    <property type="entry name" value="Histone, subunit A"/>
    <property type="match status" value="1"/>
</dbReference>
<keyword evidence="4" id="KW-0238">DNA-binding</keyword>
<keyword evidence="3" id="KW-0227">DNA damage</keyword>
<keyword evidence="9" id="KW-1185">Reference proteome</keyword>
<dbReference type="GO" id="GO:0000712">
    <property type="term" value="P:resolution of meiotic recombination intermediates"/>
    <property type="evidence" value="ECO:0007669"/>
    <property type="project" value="TreeGrafter"/>
</dbReference>
<evidence type="ECO:0000256" key="5">
    <source>
        <dbReference type="ARBA" id="ARBA00023204"/>
    </source>
</evidence>
<dbReference type="CDD" id="cd22921">
    <property type="entry name" value="HFD_CENP-X"/>
    <property type="match status" value="1"/>
</dbReference>
<feature type="compositionally biased region" description="Polar residues" evidence="7">
    <location>
        <begin position="23"/>
        <end position="36"/>
    </location>
</feature>
<feature type="region of interest" description="Disordered" evidence="7">
    <location>
        <begin position="1"/>
        <end position="94"/>
    </location>
</feature>
<dbReference type="GO" id="GO:0046982">
    <property type="term" value="F:protein heterodimerization activity"/>
    <property type="evidence" value="ECO:0007669"/>
    <property type="project" value="InterPro"/>
</dbReference>
<reference evidence="8" key="2">
    <citation type="submission" date="2023-06" db="EMBL/GenBank/DDBJ databases">
        <authorList>
            <consortium name="Lawrence Berkeley National Laboratory"/>
            <person name="Haridas S."/>
            <person name="Hensen N."/>
            <person name="Bonometti L."/>
            <person name="Westerberg I."/>
            <person name="Brannstrom I.O."/>
            <person name="Guillou S."/>
            <person name="Cros-Aarteil S."/>
            <person name="Calhoun S."/>
            <person name="Kuo A."/>
            <person name="Mondo S."/>
            <person name="Pangilinan J."/>
            <person name="Riley R."/>
            <person name="Labutti K."/>
            <person name="Andreopoulos B."/>
            <person name="Lipzen A."/>
            <person name="Chen C."/>
            <person name="Yanf M."/>
            <person name="Daum C."/>
            <person name="Ng V."/>
            <person name="Clum A."/>
            <person name="Steindorff A."/>
            <person name="Ohm R."/>
            <person name="Martin F."/>
            <person name="Silar P."/>
            <person name="Natvig D."/>
            <person name="Lalanne C."/>
            <person name="Gautier V."/>
            <person name="Ament-Velasquez S.L."/>
            <person name="Kruys A."/>
            <person name="Hutchinson M.I."/>
            <person name="Powell A.J."/>
            <person name="Barry K."/>
            <person name="Miller A.N."/>
            <person name="Grigoriev I.V."/>
            <person name="Debuchy R."/>
            <person name="Gladieux P."/>
            <person name="Thoren M.H."/>
            <person name="Johannesson H."/>
        </authorList>
    </citation>
    <scope>NUCLEOTIDE SEQUENCE</scope>
    <source>
        <strain evidence="8">CBS 955.72</strain>
    </source>
</reference>
<keyword evidence="6" id="KW-0539">Nucleus</keyword>
<dbReference type="PANTHER" id="PTHR28680:SF1">
    <property type="entry name" value="CENTROMERE PROTEIN X"/>
    <property type="match status" value="1"/>
</dbReference>
<evidence type="ECO:0000256" key="6">
    <source>
        <dbReference type="ARBA" id="ARBA00023242"/>
    </source>
</evidence>
<dbReference type="InterPro" id="IPR009072">
    <property type="entry name" value="Histone-fold"/>
</dbReference>
<evidence type="ECO:0000313" key="8">
    <source>
        <dbReference type="EMBL" id="KAK3343615.1"/>
    </source>
</evidence>
<dbReference type="PANTHER" id="PTHR28680">
    <property type="entry name" value="CENTROMERE PROTEIN X"/>
    <property type="match status" value="1"/>
</dbReference>
<gene>
    <name evidence="8" type="ORF">B0T25DRAFT_302902</name>
</gene>
<dbReference type="GO" id="GO:0051382">
    <property type="term" value="P:kinetochore assembly"/>
    <property type="evidence" value="ECO:0007669"/>
    <property type="project" value="InterPro"/>
</dbReference>
<evidence type="ECO:0000256" key="4">
    <source>
        <dbReference type="ARBA" id="ARBA00023125"/>
    </source>
</evidence>
<dbReference type="InterPro" id="IPR018552">
    <property type="entry name" value="CENP-X"/>
</dbReference>
<dbReference type="GO" id="GO:0071821">
    <property type="term" value="C:FANCM-MHF complex"/>
    <property type="evidence" value="ECO:0007669"/>
    <property type="project" value="TreeGrafter"/>
</dbReference>
<comment type="similarity">
    <text evidence="2">Belongs to the CENP-X/MHF2 family.</text>
</comment>
<dbReference type="Proteomes" id="UP001275084">
    <property type="component" value="Unassembled WGS sequence"/>
</dbReference>
<dbReference type="EMBL" id="JAUIQD010000007">
    <property type="protein sequence ID" value="KAK3343615.1"/>
    <property type="molecule type" value="Genomic_DNA"/>
</dbReference>
<name>A0AAJ0H8D2_9PEZI</name>
<organism evidence="8 9">
    <name type="scientific">Lasiosphaeria hispida</name>
    <dbReference type="NCBI Taxonomy" id="260671"/>
    <lineage>
        <taxon>Eukaryota</taxon>
        <taxon>Fungi</taxon>
        <taxon>Dikarya</taxon>
        <taxon>Ascomycota</taxon>
        <taxon>Pezizomycotina</taxon>
        <taxon>Sordariomycetes</taxon>
        <taxon>Sordariomycetidae</taxon>
        <taxon>Sordariales</taxon>
        <taxon>Lasiosphaeriaceae</taxon>
        <taxon>Lasiosphaeria</taxon>
    </lineage>
</organism>
<keyword evidence="5" id="KW-0234">DNA repair</keyword>
<dbReference type="AlphaFoldDB" id="A0AAJ0H8D2"/>
<evidence type="ECO:0000256" key="2">
    <source>
        <dbReference type="ARBA" id="ARBA00009359"/>
    </source>
</evidence>